<dbReference type="EMBL" id="AP027742">
    <property type="protein sequence ID" value="BDZ77107.1"/>
    <property type="molecule type" value="Genomic_DNA"/>
</dbReference>
<dbReference type="Pfam" id="PF18937">
    <property type="entry name" value="DUF5685"/>
    <property type="match status" value="1"/>
</dbReference>
<protein>
    <submittedName>
        <fullName evidence="2">Uncharacterized protein</fullName>
    </submittedName>
</protein>
<evidence type="ECO:0000256" key="1">
    <source>
        <dbReference type="SAM" id="MobiDB-lite"/>
    </source>
</evidence>
<dbReference type="Proteomes" id="UP001305815">
    <property type="component" value="Chromosome"/>
</dbReference>
<sequence length="289" mass="34792">MFGYIRIYEPELKMKDFRRYKAYYCGLCQELKKKYGAMGQMTLTYDMTFVLIFLHSLYESPNIQEEHRCKVHPVKRQKMLLNEMTGYCADMNILMSYYHLKDDWEDDRKKKSLIGTKLLQSKKEKLSHIYERQSRVFEKELKELSALERESSADIDRTAGCFGRMMGEMLAVREDVWAETLRRMGFYLGKFIYIMDAYEDLKEDQRAGRYNPLKQLSEKEDYEERMRDILCMMMGECSAEFEKLPCLLDIDILRNILYDGVWNRYRSIQEKEKETDRREDEKNNDEKSI</sequence>
<gene>
    <name evidence="2" type="ORF">Lac1_12900</name>
</gene>
<name>A0ABN6YV79_9FIRM</name>
<accession>A0ABN6YV79</accession>
<evidence type="ECO:0000313" key="3">
    <source>
        <dbReference type="Proteomes" id="UP001305815"/>
    </source>
</evidence>
<feature type="region of interest" description="Disordered" evidence="1">
    <location>
        <begin position="270"/>
        <end position="289"/>
    </location>
</feature>
<evidence type="ECO:0000313" key="2">
    <source>
        <dbReference type="EMBL" id="BDZ77107.1"/>
    </source>
</evidence>
<keyword evidence="3" id="KW-1185">Reference proteome</keyword>
<dbReference type="RefSeq" id="WP_230106519.1">
    <property type="nucleotide sequence ID" value="NZ_AP024845.1"/>
</dbReference>
<reference evidence="3" key="1">
    <citation type="journal article" date="2023" name="Int. J. Syst. Evol. Microbiol.">
        <title>Claveliimonas bilis gen. nov., sp. nov., deoxycholic acid-producing bacteria isolated from human faeces, and reclassification of Sellimonas monacensis Zenner et al. 2021 as Claveliimonas monacensis comb. nov.</title>
        <authorList>
            <person name="Hisatomi A."/>
            <person name="Kastawa N.W.E.P.G."/>
            <person name="Song I."/>
            <person name="Ohkuma M."/>
            <person name="Fukiya S."/>
            <person name="Sakamoto M."/>
        </authorList>
    </citation>
    <scope>NUCLEOTIDE SEQUENCE [LARGE SCALE GENOMIC DNA]</scope>
    <source>
        <strain evidence="3">12BBH14</strain>
    </source>
</reference>
<proteinExistence type="predicted"/>
<dbReference type="InterPro" id="IPR043740">
    <property type="entry name" value="DUF5685"/>
</dbReference>
<organism evidence="2 3">
    <name type="scientific">Claveliimonas bilis</name>
    <dbReference type="NCBI Taxonomy" id="3028070"/>
    <lineage>
        <taxon>Bacteria</taxon>
        <taxon>Bacillati</taxon>
        <taxon>Bacillota</taxon>
        <taxon>Clostridia</taxon>
        <taxon>Lachnospirales</taxon>
        <taxon>Lachnospiraceae</taxon>
        <taxon>Claveliimonas</taxon>
    </lineage>
</organism>